<dbReference type="AlphaFoldDB" id="A0A437APW7"/>
<accession>A0A437APW7</accession>
<sequence>MLFLFILQIFSKIKKNFTILEVISHFSETKYDENGLYSLYKHQFIDIINDVNSGKNSIEKNVSMFKLTTREMIAMKIALIECFVLLKRRFILNTLTHNGFICEIEKFNAENNDIFKFNLAFEFRDIFVEINLDFVNNYYKYFKKY</sequence>
<keyword evidence="2" id="KW-1185">Reference proteome</keyword>
<organism evidence="1 2">
    <name type="scientific">Tubulinosema ratisbonensis</name>
    <dbReference type="NCBI Taxonomy" id="291195"/>
    <lineage>
        <taxon>Eukaryota</taxon>
        <taxon>Fungi</taxon>
        <taxon>Fungi incertae sedis</taxon>
        <taxon>Microsporidia</taxon>
        <taxon>Tubulinosematoidea</taxon>
        <taxon>Tubulinosematidae</taxon>
        <taxon>Tubulinosema</taxon>
    </lineage>
</organism>
<protein>
    <submittedName>
        <fullName evidence="1">Uncharacterized protein</fullName>
    </submittedName>
</protein>
<comment type="caution">
    <text evidence="1">The sequence shown here is derived from an EMBL/GenBank/DDBJ whole genome shotgun (WGS) entry which is preliminary data.</text>
</comment>
<dbReference type="VEuPathDB" id="MicrosporidiaDB:TUBRATIS_002560"/>
<name>A0A437APW7_9MICR</name>
<dbReference type="Proteomes" id="UP000282876">
    <property type="component" value="Unassembled WGS sequence"/>
</dbReference>
<reference evidence="1 2" key="1">
    <citation type="submission" date="2018-10" db="EMBL/GenBank/DDBJ databases">
        <title>Draft genome sequence of the microsporidian Tubulinosema ratisbonensis.</title>
        <authorList>
            <person name="Polonais V."/>
            <person name="Peyretaillade E."/>
            <person name="Niehus S."/>
            <person name="Wawrzyniak I."/>
            <person name="Franchet A."/>
            <person name="Gaspin C."/>
            <person name="Reichstadt M."/>
            <person name="Belser C."/>
            <person name="Labadie K."/>
            <person name="Delbac F."/>
            <person name="Ferrandon D."/>
        </authorList>
    </citation>
    <scope>NUCLEOTIDE SEQUENCE [LARGE SCALE GENOMIC DNA]</scope>
    <source>
        <strain evidence="1 2">Franzen</strain>
    </source>
</reference>
<proteinExistence type="predicted"/>
<gene>
    <name evidence="1" type="ORF">TUBRATIS_002560</name>
</gene>
<evidence type="ECO:0000313" key="1">
    <source>
        <dbReference type="EMBL" id="RVD93220.1"/>
    </source>
</evidence>
<dbReference type="EMBL" id="RCSS01000066">
    <property type="protein sequence ID" value="RVD93220.1"/>
    <property type="molecule type" value="Genomic_DNA"/>
</dbReference>
<evidence type="ECO:0000313" key="2">
    <source>
        <dbReference type="Proteomes" id="UP000282876"/>
    </source>
</evidence>